<dbReference type="AlphaFoldDB" id="A0AAW0GH56"/>
<keyword evidence="1" id="KW-0732">Signal</keyword>
<protein>
    <submittedName>
        <fullName evidence="2">Uncharacterized protein</fullName>
    </submittedName>
</protein>
<keyword evidence="3" id="KW-1185">Reference proteome</keyword>
<accession>A0AAW0GH56</accession>
<feature type="chain" id="PRO_5043452068" evidence="1">
    <location>
        <begin position="22"/>
        <end position="92"/>
    </location>
</feature>
<organism evidence="2 3">
    <name type="scientific">Cerrena zonata</name>
    <dbReference type="NCBI Taxonomy" id="2478898"/>
    <lineage>
        <taxon>Eukaryota</taxon>
        <taxon>Fungi</taxon>
        <taxon>Dikarya</taxon>
        <taxon>Basidiomycota</taxon>
        <taxon>Agaricomycotina</taxon>
        <taxon>Agaricomycetes</taxon>
        <taxon>Polyporales</taxon>
        <taxon>Cerrenaceae</taxon>
        <taxon>Cerrena</taxon>
    </lineage>
</organism>
<reference evidence="2 3" key="1">
    <citation type="submission" date="2022-09" db="EMBL/GenBank/DDBJ databases">
        <authorList>
            <person name="Palmer J.M."/>
        </authorList>
    </citation>
    <scope>NUCLEOTIDE SEQUENCE [LARGE SCALE GENOMIC DNA]</scope>
    <source>
        <strain evidence="2 3">DSM 7382</strain>
    </source>
</reference>
<name>A0AAW0GH56_9APHY</name>
<evidence type="ECO:0000313" key="2">
    <source>
        <dbReference type="EMBL" id="KAK7692580.1"/>
    </source>
</evidence>
<proteinExistence type="predicted"/>
<dbReference type="Proteomes" id="UP001385951">
    <property type="component" value="Unassembled WGS sequence"/>
</dbReference>
<sequence>MQFKLTTIVVACAVAASSAFAATLENRQVAACNRGAGAPCGSLGATILGLTSSASLPNCASGLTCGTLCSVSVGLPSPLPLVTANAMLGTCH</sequence>
<feature type="signal peptide" evidence="1">
    <location>
        <begin position="1"/>
        <end position="21"/>
    </location>
</feature>
<evidence type="ECO:0000313" key="3">
    <source>
        <dbReference type="Proteomes" id="UP001385951"/>
    </source>
</evidence>
<gene>
    <name evidence="2" type="ORF">QCA50_004210</name>
</gene>
<dbReference type="EMBL" id="JASBNA010000004">
    <property type="protein sequence ID" value="KAK7692580.1"/>
    <property type="molecule type" value="Genomic_DNA"/>
</dbReference>
<evidence type="ECO:0000256" key="1">
    <source>
        <dbReference type="SAM" id="SignalP"/>
    </source>
</evidence>
<comment type="caution">
    <text evidence="2">The sequence shown here is derived from an EMBL/GenBank/DDBJ whole genome shotgun (WGS) entry which is preliminary data.</text>
</comment>